<dbReference type="EMBL" id="KQ971343">
    <property type="protein sequence ID" value="EFA03402.1"/>
    <property type="molecule type" value="Genomic_DNA"/>
</dbReference>
<organism evidence="2 3">
    <name type="scientific">Tribolium castaneum</name>
    <name type="common">Red flour beetle</name>
    <dbReference type="NCBI Taxonomy" id="7070"/>
    <lineage>
        <taxon>Eukaryota</taxon>
        <taxon>Metazoa</taxon>
        <taxon>Ecdysozoa</taxon>
        <taxon>Arthropoda</taxon>
        <taxon>Hexapoda</taxon>
        <taxon>Insecta</taxon>
        <taxon>Pterygota</taxon>
        <taxon>Neoptera</taxon>
        <taxon>Endopterygota</taxon>
        <taxon>Coleoptera</taxon>
        <taxon>Polyphaga</taxon>
        <taxon>Cucujiformia</taxon>
        <taxon>Tenebrionidae</taxon>
        <taxon>Tenebrionidae incertae sedis</taxon>
        <taxon>Tribolium</taxon>
    </lineage>
</organism>
<evidence type="ECO:0000313" key="3">
    <source>
        <dbReference type="Proteomes" id="UP000007266"/>
    </source>
</evidence>
<accession>D6WLU1</accession>
<sequence>MNGGESRRRRRDASTNTGISGNPRDSIAYLTSVADLANYDARNEGAKTRPSDMVVKRQNQSWSAAEMRHFVESGAFKLPFNSTLNNNRFVAINGTPNGLHTDAMAARSTVTRPLK</sequence>
<evidence type="ECO:0000256" key="1">
    <source>
        <dbReference type="SAM" id="MobiDB-lite"/>
    </source>
</evidence>
<keyword evidence="3" id="KW-1185">Reference proteome</keyword>
<dbReference type="AlphaFoldDB" id="D6WLU1"/>
<dbReference type="HOGENOM" id="CLU_2111997_0_0_1"/>
<name>D6WLU1_TRICA</name>
<dbReference type="InParanoid" id="D6WLU1"/>
<reference evidence="2 3" key="1">
    <citation type="journal article" date="2008" name="Nature">
        <title>The genome of the model beetle and pest Tribolium castaneum.</title>
        <authorList>
            <consortium name="Tribolium Genome Sequencing Consortium"/>
            <person name="Richards S."/>
            <person name="Gibbs R.A."/>
            <person name="Weinstock G.M."/>
            <person name="Brown S.J."/>
            <person name="Denell R."/>
            <person name="Beeman R.W."/>
            <person name="Gibbs R."/>
            <person name="Beeman R.W."/>
            <person name="Brown S.J."/>
            <person name="Bucher G."/>
            <person name="Friedrich M."/>
            <person name="Grimmelikhuijzen C.J."/>
            <person name="Klingler M."/>
            <person name="Lorenzen M."/>
            <person name="Richards S."/>
            <person name="Roth S."/>
            <person name="Schroder R."/>
            <person name="Tautz D."/>
            <person name="Zdobnov E.M."/>
            <person name="Muzny D."/>
            <person name="Gibbs R.A."/>
            <person name="Weinstock G.M."/>
            <person name="Attaway T."/>
            <person name="Bell S."/>
            <person name="Buhay C.J."/>
            <person name="Chandrabose M.N."/>
            <person name="Chavez D."/>
            <person name="Clerk-Blankenburg K.P."/>
            <person name="Cree A."/>
            <person name="Dao M."/>
            <person name="Davis C."/>
            <person name="Chacko J."/>
            <person name="Dinh H."/>
            <person name="Dugan-Rocha S."/>
            <person name="Fowler G."/>
            <person name="Garner T.T."/>
            <person name="Garnes J."/>
            <person name="Gnirke A."/>
            <person name="Hawes A."/>
            <person name="Hernandez J."/>
            <person name="Hines S."/>
            <person name="Holder M."/>
            <person name="Hume J."/>
            <person name="Jhangiani S.N."/>
            <person name="Joshi V."/>
            <person name="Khan Z.M."/>
            <person name="Jackson L."/>
            <person name="Kovar C."/>
            <person name="Kowis A."/>
            <person name="Lee S."/>
            <person name="Lewis L.R."/>
            <person name="Margolis J."/>
            <person name="Morgan M."/>
            <person name="Nazareth L.V."/>
            <person name="Nguyen N."/>
            <person name="Okwuonu G."/>
            <person name="Parker D."/>
            <person name="Richards S."/>
            <person name="Ruiz S.J."/>
            <person name="Santibanez J."/>
            <person name="Savard J."/>
            <person name="Scherer S.E."/>
            <person name="Schneider B."/>
            <person name="Sodergren E."/>
            <person name="Tautz D."/>
            <person name="Vattahil S."/>
            <person name="Villasana D."/>
            <person name="White C.S."/>
            <person name="Wright R."/>
            <person name="Park Y."/>
            <person name="Beeman R.W."/>
            <person name="Lord J."/>
            <person name="Oppert B."/>
            <person name="Lorenzen M."/>
            <person name="Brown S."/>
            <person name="Wang L."/>
            <person name="Savard J."/>
            <person name="Tautz D."/>
            <person name="Richards S."/>
            <person name="Weinstock G."/>
            <person name="Gibbs R.A."/>
            <person name="Liu Y."/>
            <person name="Worley K."/>
            <person name="Weinstock G."/>
            <person name="Elsik C.G."/>
            <person name="Reese J.T."/>
            <person name="Elhaik E."/>
            <person name="Landan G."/>
            <person name="Graur D."/>
            <person name="Arensburger P."/>
            <person name="Atkinson P."/>
            <person name="Beeman R.W."/>
            <person name="Beidler J."/>
            <person name="Brown S.J."/>
            <person name="Demuth J.P."/>
            <person name="Drury D.W."/>
            <person name="Du Y.Z."/>
            <person name="Fujiwara H."/>
            <person name="Lorenzen M."/>
            <person name="Maselli V."/>
            <person name="Osanai M."/>
            <person name="Park Y."/>
            <person name="Robertson H.M."/>
            <person name="Tu Z."/>
            <person name="Wang J.J."/>
            <person name="Wang S."/>
            <person name="Richards S."/>
            <person name="Song H."/>
            <person name="Zhang L."/>
            <person name="Sodergren E."/>
            <person name="Werner D."/>
            <person name="Stanke M."/>
            <person name="Morgenstern B."/>
            <person name="Solovyev V."/>
            <person name="Kosarev P."/>
            <person name="Brown G."/>
            <person name="Chen H.C."/>
            <person name="Ermolaeva O."/>
            <person name="Hlavina W."/>
            <person name="Kapustin Y."/>
            <person name="Kiryutin B."/>
            <person name="Kitts P."/>
            <person name="Maglott D."/>
            <person name="Pruitt K."/>
            <person name="Sapojnikov V."/>
            <person name="Souvorov A."/>
            <person name="Mackey A.J."/>
            <person name="Waterhouse R.M."/>
            <person name="Wyder S."/>
            <person name="Zdobnov E.M."/>
            <person name="Zdobnov E.M."/>
            <person name="Wyder S."/>
            <person name="Kriventseva E.V."/>
            <person name="Kadowaki T."/>
            <person name="Bork P."/>
            <person name="Aranda M."/>
            <person name="Bao R."/>
            <person name="Beermann A."/>
            <person name="Berns N."/>
            <person name="Bolognesi R."/>
            <person name="Bonneton F."/>
            <person name="Bopp D."/>
            <person name="Brown S.J."/>
            <person name="Bucher G."/>
            <person name="Butts T."/>
            <person name="Chaumot A."/>
            <person name="Denell R.E."/>
            <person name="Ferrier D.E."/>
            <person name="Friedrich M."/>
            <person name="Gordon C.M."/>
            <person name="Jindra M."/>
            <person name="Klingler M."/>
            <person name="Lan Q."/>
            <person name="Lattorff H.M."/>
            <person name="Laudet V."/>
            <person name="von Levetsow C."/>
            <person name="Liu Z."/>
            <person name="Lutz R."/>
            <person name="Lynch J.A."/>
            <person name="da Fonseca R.N."/>
            <person name="Posnien N."/>
            <person name="Reuter R."/>
            <person name="Roth S."/>
            <person name="Savard J."/>
            <person name="Schinko J.B."/>
            <person name="Schmitt C."/>
            <person name="Schoppmeier M."/>
            <person name="Schroder R."/>
            <person name="Shippy T.D."/>
            <person name="Simonnet F."/>
            <person name="Marques-Souza H."/>
            <person name="Tautz D."/>
            <person name="Tomoyasu Y."/>
            <person name="Trauner J."/>
            <person name="Van der Zee M."/>
            <person name="Vervoort M."/>
            <person name="Wittkopp N."/>
            <person name="Wimmer E.A."/>
            <person name="Yang X."/>
            <person name="Jones A.K."/>
            <person name="Sattelle D.B."/>
            <person name="Ebert P.R."/>
            <person name="Nelson D."/>
            <person name="Scott J.G."/>
            <person name="Beeman R.W."/>
            <person name="Muthukrishnan S."/>
            <person name="Kramer K.J."/>
            <person name="Arakane Y."/>
            <person name="Beeman R.W."/>
            <person name="Zhu Q."/>
            <person name="Hogenkamp D."/>
            <person name="Dixit R."/>
            <person name="Oppert B."/>
            <person name="Jiang H."/>
            <person name="Zou Z."/>
            <person name="Marshall J."/>
            <person name="Elpidina E."/>
            <person name="Vinokurov K."/>
            <person name="Oppert C."/>
            <person name="Zou Z."/>
            <person name="Evans J."/>
            <person name="Lu Z."/>
            <person name="Zhao P."/>
            <person name="Sumathipala N."/>
            <person name="Altincicek B."/>
            <person name="Vilcinskas A."/>
            <person name="Williams M."/>
            <person name="Hultmark D."/>
            <person name="Hetru C."/>
            <person name="Jiang H."/>
            <person name="Grimmelikhuijzen C.J."/>
            <person name="Hauser F."/>
            <person name="Cazzamali G."/>
            <person name="Williamson M."/>
            <person name="Park Y."/>
            <person name="Li B."/>
            <person name="Tanaka Y."/>
            <person name="Predel R."/>
            <person name="Neupert S."/>
            <person name="Schachtner J."/>
            <person name="Verleyen P."/>
            <person name="Raible F."/>
            <person name="Bork P."/>
            <person name="Friedrich M."/>
            <person name="Walden K.K."/>
            <person name="Robertson H.M."/>
            <person name="Angeli S."/>
            <person name="Foret S."/>
            <person name="Bucher G."/>
            <person name="Schuetz S."/>
            <person name="Maleszka R."/>
            <person name="Wimmer E.A."/>
            <person name="Beeman R.W."/>
            <person name="Lorenzen M."/>
            <person name="Tomoyasu Y."/>
            <person name="Miller S.C."/>
            <person name="Grossmann D."/>
            <person name="Bucher G."/>
        </authorList>
    </citation>
    <scope>NUCLEOTIDE SEQUENCE [LARGE SCALE GENOMIC DNA]</scope>
    <source>
        <strain evidence="2 3">Georgia GA2</strain>
    </source>
</reference>
<evidence type="ECO:0000313" key="2">
    <source>
        <dbReference type="EMBL" id="EFA03402.1"/>
    </source>
</evidence>
<feature type="region of interest" description="Disordered" evidence="1">
    <location>
        <begin position="1"/>
        <end position="24"/>
    </location>
</feature>
<dbReference type="Proteomes" id="UP000007266">
    <property type="component" value="Linkage group 5"/>
</dbReference>
<protein>
    <submittedName>
        <fullName evidence="2">Uncharacterized protein</fullName>
    </submittedName>
</protein>
<proteinExistence type="predicted"/>
<gene>
    <name evidence="2" type="primary">GLEAN_13388</name>
    <name evidence="2" type="ORF">TcasGA2_TC013388</name>
</gene>
<reference evidence="2 3" key="2">
    <citation type="journal article" date="2010" name="Nucleic Acids Res.">
        <title>BeetleBase in 2010: revisions to provide comprehensive genomic information for Tribolium castaneum.</title>
        <authorList>
            <person name="Kim H.S."/>
            <person name="Murphy T."/>
            <person name="Xia J."/>
            <person name="Caragea D."/>
            <person name="Park Y."/>
            <person name="Beeman R.W."/>
            <person name="Lorenzen M.D."/>
            <person name="Butcher S."/>
            <person name="Manak J.R."/>
            <person name="Brown S.J."/>
        </authorList>
    </citation>
    <scope>GENOME REANNOTATION</scope>
    <source>
        <strain evidence="2 3">Georgia GA2</strain>
    </source>
</reference>